<dbReference type="Gene3D" id="3.90.550.10">
    <property type="entry name" value="Spore Coat Polysaccharide Biosynthesis Protein SpsA, Chain A"/>
    <property type="match status" value="1"/>
</dbReference>
<dbReference type="InterPro" id="IPR025877">
    <property type="entry name" value="MobA-like_NTP_Trfase"/>
</dbReference>
<dbReference type="EMBL" id="UEYP01000002">
    <property type="protein sequence ID" value="SSC66463.1"/>
    <property type="molecule type" value="Genomic_DNA"/>
</dbReference>
<dbReference type="GO" id="GO:0061603">
    <property type="term" value="F:molybdenum cofactor guanylyltransferase activity"/>
    <property type="evidence" value="ECO:0007669"/>
    <property type="project" value="UniProtKB-EC"/>
</dbReference>
<dbReference type="GO" id="GO:0005525">
    <property type="term" value="F:GTP binding"/>
    <property type="evidence" value="ECO:0007669"/>
    <property type="project" value="UniProtKB-UniRule"/>
</dbReference>
<evidence type="ECO:0000313" key="11">
    <source>
        <dbReference type="Proteomes" id="UP000254764"/>
    </source>
</evidence>
<gene>
    <name evidence="8" type="primary">mobA</name>
    <name evidence="10" type="ORF">RHIZ70_2171</name>
</gene>
<comment type="catalytic activity">
    <reaction evidence="8">
        <text>Mo-molybdopterin + GTP + H(+) = Mo-molybdopterin guanine dinucleotide + diphosphate</text>
        <dbReference type="Rhea" id="RHEA:34243"/>
        <dbReference type="ChEBI" id="CHEBI:15378"/>
        <dbReference type="ChEBI" id="CHEBI:33019"/>
        <dbReference type="ChEBI" id="CHEBI:37565"/>
        <dbReference type="ChEBI" id="CHEBI:71302"/>
        <dbReference type="ChEBI" id="CHEBI:71310"/>
        <dbReference type="EC" id="2.7.7.77"/>
    </reaction>
</comment>
<feature type="binding site" evidence="8">
    <location>
        <position position="102"/>
    </location>
    <ligand>
        <name>Mg(2+)</name>
        <dbReference type="ChEBI" id="CHEBI:18420"/>
    </ligand>
</feature>
<dbReference type="AlphaFoldDB" id="A0A376AG64"/>
<dbReference type="Proteomes" id="UP000254764">
    <property type="component" value="Unassembled WGS sequence"/>
</dbReference>
<evidence type="ECO:0000256" key="6">
    <source>
        <dbReference type="ARBA" id="ARBA00023134"/>
    </source>
</evidence>
<dbReference type="GO" id="GO:0046872">
    <property type="term" value="F:metal ion binding"/>
    <property type="evidence" value="ECO:0007669"/>
    <property type="project" value="UniProtKB-KW"/>
</dbReference>
<comment type="similarity">
    <text evidence="8">Belongs to the MobA family.</text>
</comment>
<dbReference type="OrthoDB" id="9788394at2"/>
<keyword evidence="5 8" id="KW-0460">Magnesium</keyword>
<name>A0A376AG64_9HYPH</name>
<evidence type="ECO:0000256" key="5">
    <source>
        <dbReference type="ARBA" id="ARBA00022842"/>
    </source>
</evidence>
<keyword evidence="3 8" id="KW-0479">Metal-binding</keyword>
<keyword evidence="4 8" id="KW-0547">Nucleotide-binding</keyword>
<comment type="cofactor">
    <cofactor evidence="8">
        <name>Mg(2+)</name>
        <dbReference type="ChEBI" id="CHEBI:18420"/>
    </cofactor>
</comment>
<dbReference type="SUPFAM" id="SSF53448">
    <property type="entry name" value="Nucleotide-diphospho-sugar transferases"/>
    <property type="match status" value="1"/>
</dbReference>
<evidence type="ECO:0000256" key="4">
    <source>
        <dbReference type="ARBA" id="ARBA00022741"/>
    </source>
</evidence>
<sequence length="208" mass="21948">MSDRQKLPALILAGGASRRMGRDKTTAPFDGRPMITWIVERLAPQVISLAINAPEGFPLGLGLPLVPDTVADRPGPLAGVLAGLRHAAATSTASHLLTVPADTPFLPSNLAATLCAAADDPTRIVLAASAGRVHPVVALWPLSLADDLESWLANPDNRRLQAYIARHPSLAVDFPLVETSAGSLDPFFNVNTPADLLSAERYLEALSK</sequence>
<dbReference type="InterPro" id="IPR029044">
    <property type="entry name" value="Nucleotide-diphossugar_trans"/>
</dbReference>
<dbReference type="InterPro" id="IPR013482">
    <property type="entry name" value="Molybde_CF_guanTrfase"/>
</dbReference>
<keyword evidence="1 8" id="KW-0963">Cytoplasm</keyword>
<evidence type="ECO:0000256" key="8">
    <source>
        <dbReference type="HAMAP-Rule" id="MF_00316"/>
    </source>
</evidence>
<dbReference type="HAMAP" id="MF_00316">
    <property type="entry name" value="MobA"/>
    <property type="match status" value="1"/>
</dbReference>
<comment type="subcellular location">
    <subcellularLocation>
        <location evidence="8">Cytoplasm</location>
    </subcellularLocation>
</comment>
<dbReference type="RefSeq" id="WP_115669248.1">
    <property type="nucleotide sequence ID" value="NZ_UEYP01000002.1"/>
</dbReference>
<keyword evidence="6 8" id="KW-0342">GTP-binding</keyword>
<feature type="domain" description="MobA-like NTP transferase" evidence="9">
    <location>
        <begin position="9"/>
        <end position="162"/>
    </location>
</feature>
<evidence type="ECO:0000256" key="2">
    <source>
        <dbReference type="ARBA" id="ARBA00022679"/>
    </source>
</evidence>
<evidence type="ECO:0000256" key="1">
    <source>
        <dbReference type="ARBA" id="ARBA00022490"/>
    </source>
</evidence>
<protein>
    <recommendedName>
        <fullName evidence="8">Molybdenum cofactor guanylyltransferase</fullName>
        <shortName evidence="8">MoCo guanylyltransferase</shortName>
        <ecNumber evidence="8">2.7.7.77</ecNumber>
    </recommendedName>
    <alternativeName>
        <fullName evidence="8">GTP:molybdopterin guanylyltransferase</fullName>
    </alternativeName>
    <alternativeName>
        <fullName evidence="8">Mo-MPT guanylyltransferase</fullName>
    </alternativeName>
    <alternativeName>
        <fullName evidence="8">Molybdopterin guanylyltransferase</fullName>
    </alternativeName>
    <alternativeName>
        <fullName evidence="8">Molybdopterin-guanine dinucleotide synthase</fullName>
        <shortName evidence="8">MGD synthase</shortName>
    </alternativeName>
</protein>
<dbReference type="Pfam" id="PF12804">
    <property type="entry name" value="NTP_transf_3"/>
    <property type="match status" value="1"/>
</dbReference>
<comment type="subunit">
    <text evidence="8">Monomer.</text>
</comment>
<dbReference type="EC" id="2.7.7.77" evidence="8"/>
<keyword evidence="2 8" id="KW-0808">Transferase</keyword>
<dbReference type="NCBIfam" id="TIGR02665">
    <property type="entry name" value="molyb_mobA"/>
    <property type="match status" value="1"/>
</dbReference>
<evidence type="ECO:0000256" key="7">
    <source>
        <dbReference type="ARBA" id="ARBA00023150"/>
    </source>
</evidence>
<accession>A0A376AG64</accession>
<dbReference type="PANTHER" id="PTHR19136">
    <property type="entry name" value="MOLYBDENUM COFACTOR GUANYLYLTRANSFERASE"/>
    <property type="match status" value="1"/>
</dbReference>
<dbReference type="PANTHER" id="PTHR19136:SF81">
    <property type="entry name" value="MOLYBDENUM COFACTOR GUANYLYLTRANSFERASE"/>
    <property type="match status" value="1"/>
</dbReference>
<keyword evidence="7 8" id="KW-0501">Molybdenum cofactor biosynthesis</keyword>
<organism evidence="10 11">
    <name type="scientific">Ciceribacter selenitireducens ATCC BAA-1503</name>
    <dbReference type="NCBI Taxonomy" id="1336235"/>
    <lineage>
        <taxon>Bacteria</taxon>
        <taxon>Pseudomonadati</taxon>
        <taxon>Pseudomonadota</taxon>
        <taxon>Alphaproteobacteria</taxon>
        <taxon>Hyphomicrobiales</taxon>
        <taxon>Rhizobiaceae</taxon>
        <taxon>Ciceribacter</taxon>
    </lineage>
</organism>
<keyword evidence="11" id="KW-1185">Reference proteome</keyword>
<feature type="binding site" evidence="8">
    <location>
        <position position="52"/>
    </location>
    <ligand>
        <name>GTP</name>
        <dbReference type="ChEBI" id="CHEBI:37565"/>
    </ligand>
</feature>
<dbReference type="CDD" id="cd02503">
    <property type="entry name" value="MobA"/>
    <property type="match status" value="1"/>
</dbReference>
<feature type="binding site" evidence="8">
    <location>
        <position position="24"/>
    </location>
    <ligand>
        <name>GTP</name>
        <dbReference type="ChEBI" id="CHEBI:37565"/>
    </ligand>
</feature>
<feature type="binding site" evidence="8">
    <location>
        <begin position="12"/>
        <end position="14"/>
    </location>
    <ligand>
        <name>GTP</name>
        <dbReference type="ChEBI" id="CHEBI:37565"/>
    </ligand>
</feature>
<dbReference type="GO" id="GO:0005737">
    <property type="term" value="C:cytoplasm"/>
    <property type="evidence" value="ECO:0007669"/>
    <property type="project" value="UniProtKB-SubCell"/>
</dbReference>
<evidence type="ECO:0000313" key="10">
    <source>
        <dbReference type="EMBL" id="SSC66463.1"/>
    </source>
</evidence>
<reference evidence="11" key="1">
    <citation type="submission" date="2018-07" db="EMBL/GenBank/DDBJ databases">
        <authorList>
            <person name="Peiro R."/>
            <person name="Begona"/>
            <person name="Cbmso G."/>
            <person name="Lopez M."/>
            <person name="Gonzalez S."/>
        </authorList>
    </citation>
    <scope>NUCLEOTIDE SEQUENCE [LARGE SCALE GENOMIC DNA]</scope>
</reference>
<dbReference type="GO" id="GO:1902758">
    <property type="term" value="P:bis(molybdopterin guanine dinucleotide)molybdenum biosynthetic process"/>
    <property type="evidence" value="ECO:0007669"/>
    <property type="project" value="TreeGrafter"/>
</dbReference>
<feature type="binding site" evidence="8">
    <location>
        <position position="102"/>
    </location>
    <ligand>
        <name>GTP</name>
        <dbReference type="ChEBI" id="CHEBI:37565"/>
    </ligand>
</feature>
<feature type="binding site" evidence="8">
    <location>
        <position position="68"/>
    </location>
    <ligand>
        <name>GTP</name>
        <dbReference type="ChEBI" id="CHEBI:37565"/>
    </ligand>
</feature>
<comment type="domain">
    <text evidence="8">The N-terminal domain determines nucleotide recognition and specific binding, while the C-terminal domain determines the specific binding to the target protein.</text>
</comment>
<comment type="function">
    <text evidence="8">Transfers a GMP moiety from GTP to Mo-molybdopterin (Mo-MPT) cofactor (Moco or molybdenum cofactor) to form Mo-molybdopterin guanine dinucleotide (Mo-MGD) cofactor.</text>
</comment>
<proteinExistence type="inferred from homology"/>
<evidence type="ECO:0000259" key="9">
    <source>
        <dbReference type="Pfam" id="PF12804"/>
    </source>
</evidence>
<evidence type="ECO:0000256" key="3">
    <source>
        <dbReference type="ARBA" id="ARBA00022723"/>
    </source>
</evidence>